<reference evidence="2 3" key="1">
    <citation type="submission" date="2018-06" db="EMBL/GenBank/DDBJ databases">
        <authorList>
            <consortium name="Pathogen Informatics"/>
            <person name="Doyle S."/>
        </authorList>
    </citation>
    <scope>NUCLEOTIDE SEQUENCE [LARGE SCALE GENOMIC DNA]</scope>
    <source>
        <strain evidence="2 3">NCTC10254</strain>
    </source>
</reference>
<dbReference type="InterPro" id="IPR025272">
    <property type="entry name" value="SocA_Panacea"/>
</dbReference>
<dbReference type="Proteomes" id="UP000249886">
    <property type="component" value="Unassembled WGS sequence"/>
</dbReference>
<evidence type="ECO:0000313" key="3">
    <source>
        <dbReference type="Proteomes" id="UP000249886"/>
    </source>
</evidence>
<comment type="caution">
    <text evidence="2">The sequence shown here is derived from an EMBL/GenBank/DDBJ whole genome shotgun (WGS) entry which is preliminary data.</text>
</comment>
<proteinExistence type="predicted"/>
<sequence length="179" mass="19932">MANVYDVGQYITELVPTVDTMKLYKLCYFSQGWKLAWTGCLLFQEPLQAWANGPVPVALRDRSKPGGDSTNLTDTELHTVESVVDFYGDKDSIELSRLSRGKAWKEARRNLPDNAHFQEVLSVTTMREEFTDLLHSTPNVPSCPPGVLIPENYSLETALAAIAKIEKTWGGTLALLATR</sequence>
<organism evidence="2 3">
    <name type="scientific">Corynebacterium matruchotii</name>
    <dbReference type="NCBI Taxonomy" id="43768"/>
    <lineage>
        <taxon>Bacteria</taxon>
        <taxon>Bacillati</taxon>
        <taxon>Actinomycetota</taxon>
        <taxon>Actinomycetes</taxon>
        <taxon>Mycobacteriales</taxon>
        <taxon>Corynebacteriaceae</taxon>
        <taxon>Corynebacterium</taxon>
    </lineage>
</organism>
<name>A0A6H9XII6_9CORY</name>
<evidence type="ECO:0000259" key="1">
    <source>
        <dbReference type="Pfam" id="PF13274"/>
    </source>
</evidence>
<dbReference type="EMBL" id="UARK01000002">
    <property type="protein sequence ID" value="SPW27689.1"/>
    <property type="molecule type" value="Genomic_DNA"/>
</dbReference>
<feature type="domain" description="Antitoxin SocA-like Panacea" evidence="1">
    <location>
        <begin position="23"/>
        <end position="105"/>
    </location>
</feature>
<evidence type="ECO:0000313" key="2">
    <source>
        <dbReference type="EMBL" id="SPW27689.1"/>
    </source>
</evidence>
<dbReference type="AlphaFoldDB" id="A0A6H9XII6"/>
<accession>A0A6H9XII6</accession>
<dbReference type="GeneID" id="84574324"/>
<gene>
    <name evidence="2" type="ORF">NCTC10254_00965</name>
</gene>
<protein>
    <submittedName>
        <fullName evidence="2">Uncharacterized phage-associated protein</fullName>
    </submittedName>
</protein>
<dbReference type="RefSeq" id="WP_040431903.1">
    <property type="nucleotide sequence ID" value="NZ_CP050134.2"/>
</dbReference>
<dbReference type="Pfam" id="PF13274">
    <property type="entry name" value="SocA_Panacea"/>
    <property type="match status" value="1"/>
</dbReference>